<keyword evidence="2" id="KW-1133">Transmembrane helix</keyword>
<organism evidence="3 4">
    <name type="scientific">Plectus sambesii</name>
    <dbReference type="NCBI Taxonomy" id="2011161"/>
    <lineage>
        <taxon>Eukaryota</taxon>
        <taxon>Metazoa</taxon>
        <taxon>Ecdysozoa</taxon>
        <taxon>Nematoda</taxon>
        <taxon>Chromadorea</taxon>
        <taxon>Plectida</taxon>
        <taxon>Plectina</taxon>
        <taxon>Plectoidea</taxon>
        <taxon>Plectidae</taxon>
        <taxon>Plectus</taxon>
    </lineage>
</organism>
<dbReference type="WBParaSite" id="PSAMB.scaffold1297size33292.g12178.t1">
    <property type="protein sequence ID" value="PSAMB.scaffold1297size33292.g12178.t1"/>
    <property type="gene ID" value="PSAMB.scaffold1297size33292.g12178"/>
</dbReference>
<keyword evidence="2" id="KW-0812">Transmembrane</keyword>
<proteinExistence type="predicted"/>
<feature type="transmembrane region" description="Helical" evidence="2">
    <location>
        <begin position="316"/>
        <end position="339"/>
    </location>
</feature>
<accession>A0A914UXJ0</accession>
<dbReference type="Proteomes" id="UP000887566">
    <property type="component" value="Unplaced"/>
</dbReference>
<evidence type="ECO:0000313" key="3">
    <source>
        <dbReference type="Proteomes" id="UP000887566"/>
    </source>
</evidence>
<sequence length="403" mass="44504">LGSSLTRLSCERTQSAQGAQGMRLHHITGHPPLLPHLLQSSLLLLLVRLLMVVTVGQQFVEPINLDHQFPSLGDAQCSSNGYHSPEVSSFICDVDAAISASSAERILATLASDTWMSCQDVVSSEEEPYDGFAGPKWSVAIIVARTMSLGNASRCPATNTKRHRPFVANQLTNERLQKATAKIRGDWLKLDDCPVDFLLLLTERFRYCDERTRQFYDVHNFTAMFAMSEKMRKEIAAVDDLVWNEPPLLAESASIQEESKVHLISKIIRLYTMLARAAHQNDHMLGENENYDMDEFRRVRISIPSSALPSHPGIPAWAWAAFISAILLSAAAAYIGMYIGSTGRFAQTGNNKKTSGMRMRKRSAWAAGFGGGVMQFANANNNQNSGKKPAARMLGGKFGRSKN</sequence>
<keyword evidence="2" id="KW-0472">Membrane</keyword>
<dbReference type="AlphaFoldDB" id="A0A914UXJ0"/>
<reference evidence="4" key="1">
    <citation type="submission" date="2022-11" db="UniProtKB">
        <authorList>
            <consortium name="WormBaseParasite"/>
        </authorList>
    </citation>
    <scope>IDENTIFICATION</scope>
</reference>
<keyword evidence="3" id="KW-1185">Reference proteome</keyword>
<feature type="region of interest" description="Disordered" evidence="1">
    <location>
        <begin position="381"/>
        <end position="403"/>
    </location>
</feature>
<evidence type="ECO:0000256" key="1">
    <source>
        <dbReference type="SAM" id="MobiDB-lite"/>
    </source>
</evidence>
<protein>
    <submittedName>
        <fullName evidence="4">Uncharacterized protein</fullName>
    </submittedName>
</protein>
<name>A0A914UXJ0_9BILA</name>
<evidence type="ECO:0000313" key="4">
    <source>
        <dbReference type="WBParaSite" id="PSAMB.scaffold1297size33292.g12178.t1"/>
    </source>
</evidence>
<evidence type="ECO:0000256" key="2">
    <source>
        <dbReference type="SAM" id="Phobius"/>
    </source>
</evidence>